<dbReference type="InterPro" id="IPR045617">
    <property type="entry name" value="DUF6445"/>
</dbReference>
<evidence type="ECO:0000313" key="2">
    <source>
        <dbReference type="EMBL" id="WOX30078.1"/>
    </source>
</evidence>
<evidence type="ECO:0000313" key="1">
    <source>
        <dbReference type="EMBL" id="NLR20434.1"/>
    </source>
</evidence>
<protein>
    <submittedName>
        <fullName evidence="2">DUF6445 family protein</fullName>
    </submittedName>
</protein>
<dbReference type="EMBL" id="CP137578">
    <property type="protein sequence ID" value="WOX30078.1"/>
    <property type="molecule type" value="Genomic_DNA"/>
</dbReference>
<sequence>MNEAIKQHIQSIEKVKPIQLSPCERDTPMIYMDFGNMSTVWKQQAPSYRPDWVKPINSYPGLWARVSNDYFEFVKELALKLAPYFGASPSLESIKRISCNYAIATKSNEELHAYQTIPHFDNLNSNQIALVHYLCGGEFGGTGFYQHKSTGVKEVISANHDRYRDHLDIELSQGGYKEKQYISSHHPLFDRTHYIEAEFGRIVAFPSTRLHSACLAESQLSSDAILDGRLTITSFIIFDRRELPNV</sequence>
<dbReference type="Pfam" id="PF20043">
    <property type="entry name" value="DUF6445"/>
    <property type="match status" value="1"/>
</dbReference>
<dbReference type="RefSeq" id="WP_130126526.1">
    <property type="nucleotide sequence ID" value="NZ_CBCSDF010000002.1"/>
</dbReference>
<keyword evidence="4" id="KW-1185">Reference proteome</keyword>
<gene>
    <name evidence="1" type="ORF">F9Y85_03715</name>
    <name evidence="2" type="ORF">R5H13_07350</name>
</gene>
<evidence type="ECO:0000313" key="4">
    <source>
        <dbReference type="Proteomes" id="UP001304419"/>
    </source>
</evidence>
<name>A0A8I2KKE7_9GAMM</name>
<organism evidence="1 3">
    <name type="scientific">Pseudoalteromonas maricaloris</name>
    <dbReference type="NCBI Taxonomy" id="184924"/>
    <lineage>
        <taxon>Bacteria</taxon>
        <taxon>Pseudomonadati</taxon>
        <taxon>Pseudomonadota</taxon>
        <taxon>Gammaproteobacteria</taxon>
        <taxon>Alteromonadales</taxon>
        <taxon>Pseudoalteromonadaceae</taxon>
        <taxon>Pseudoalteromonas</taxon>
    </lineage>
</organism>
<proteinExistence type="predicted"/>
<dbReference type="EMBL" id="WEIA01000002">
    <property type="protein sequence ID" value="NLR20434.1"/>
    <property type="molecule type" value="Genomic_DNA"/>
</dbReference>
<dbReference type="Proteomes" id="UP000646877">
    <property type="component" value="Unassembled WGS sequence"/>
</dbReference>
<reference evidence="1" key="1">
    <citation type="submission" date="2019-10" db="EMBL/GenBank/DDBJ databases">
        <authorList>
            <person name="Paulsen S."/>
        </authorList>
    </citation>
    <scope>NUCLEOTIDE SEQUENCE</scope>
    <source>
        <strain evidence="1">LMG 19692</strain>
    </source>
</reference>
<evidence type="ECO:0000313" key="3">
    <source>
        <dbReference type="Proteomes" id="UP000646877"/>
    </source>
</evidence>
<reference evidence="2 4" key="2">
    <citation type="submission" date="2023-10" db="EMBL/GenBank/DDBJ databases">
        <title>To unveil natural product biosynthetic capacity in Pseudoalteromonas.</title>
        <authorList>
            <person name="Wang J."/>
        </authorList>
    </citation>
    <scope>NUCLEOTIDE SEQUENCE [LARGE SCALE GENOMIC DNA]</scope>
    <source>
        <strain evidence="2 4">DSM 15914</strain>
    </source>
</reference>
<accession>A0A8I2KKE7</accession>
<dbReference type="Proteomes" id="UP001304419">
    <property type="component" value="Chromosome 1"/>
</dbReference>
<dbReference type="AlphaFoldDB" id="A0A8I2KKE7"/>